<evidence type="ECO:0000256" key="1">
    <source>
        <dbReference type="ARBA" id="ARBA00023157"/>
    </source>
</evidence>
<dbReference type="STRING" id="34508.A0A4U5NVC1"/>
<dbReference type="Proteomes" id="UP000298663">
    <property type="component" value="Unassembled WGS sequence"/>
</dbReference>
<dbReference type="CDD" id="cd00037">
    <property type="entry name" value="CLECT"/>
    <property type="match status" value="3"/>
</dbReference>
<feature type="signal peptide" evidence="3">
    <location>
        <begin position="1"/>
        <end position="16"/>
    </location>
</feature>
<dbReference type="PROSITE" id="PS00615">
    <property type="entry name" value="C_TYPE_LECTIN_1"/>
    <property type="match status" value="1"/>
</dbReference>
<reference evidence="5 6" key="2">
    <citation type="journal article" date="2019" name="G3 (Bethesda)">
        <title>Hybrid Assembly of the Genome of the Entomopathogenic Nematode Steinernema carpocapsae Identifies the X-Chromosome.</title>
        <authorList>
            <person name="Serra L."/>
            <person name="Macchietto M."/>
            <person name="Macias-Munoz A."/>
            <person name="McGill C.J."/>
            <person name="Rodriguez I.M."/>
            <person name="Rodriguez B."/>
            <person name="Murad R."/>
            <person name="Mortazavi A."/>
        </authorList>
    </citation>
    <scope>NUCLEOTIDE SEQUENCE [LARGE SCALE GENOMIC DNA]</scope>
    <source>
        <strain evidence="5 6">ALL</strain>
    </source>
</reference>
<sequence>MLLLLGILVLASPIFGQRGLCEQSQNGEACFQLVTRFANFYGARRTCQSMGGDLASILNEPENRIIADHAHYLANTGVNTNIFWIGGTFPGFCWRWTDGRQMFYGNFANPNDLYRPQYPCLSMLATDRNTFYGLWMPVFCDGIAPFVCELVKRGPVTTTPQPITTTKPPTTTTAAPTRTTEPTTTVAQTTTSVKPTTTAPTTTQRPHPGYRKLCEDSQPGEKCFHIVGTRANFPRAREACQAIAGDLASILNERENRIIADKVHALAPIYRSNVFWIGGFYNNFSWGWLDGNQMIFTKFASPDDFYNPFYNCLSMIANDGNNFYGLWMSVFCDGLAPFVCEIVKRGREWEWNGFRNYKFQCLAPTTTPKPTTTTPAPTTTTTTAVSKMTTTQAPTSTVTEPTTTTATTELTQTTASITPTPSTTIAPSTTAGPNLCDESNYFCFQNHAYFINRNPLSWEQAEDFCVGQKGHLVSILNQAESDFVAIFLRFANIDLNVWIGGFRTDATTFHWIDGSAWGFTNWFGGQPNSDPNNNCVEVFDANYKHWVNYDCSREFVSVCKIPV</sequence>
<dbReference type="EMBL" id="AZBU02000003">
    <property type="protein sequence ID" value="TKR87487.1"/>
    <property type="molecule type" value="Genomic_DNA"/>
</dbReference>
<dbReference type="AlphaFoldDB" id="A0A4U5NVC1"/>
<dbReference type="SMART" id="SM00034">
    <property type="entry name" value="CLECT"/>
    <property type="match status" value="3"/>
</dbReference>
<proteinExistence type="predicted"/>
<feature type="region of interest" description="Disordered" evidence="2">
    <location>
        <begin position="368"/>
        <end position="405"/>
    </location>
</feature>
<evidence type="ECO:0000259" key="4">
    <source>
        <dbReference type="PROSITE" id="PS50041"/>
    </source>
</evidence>
<keyword evidence="1" id="KW-1015">Disulfide bond</keyword>
<dbReference type="Pfam" id="PF00059">
    <property type="entry name" value="Lectin_C"/>
    <property type="match status" value="3"/>
</dbReference>
<feature type="compositionally biased region" description="Low complexity" evidence="2">
    <location>
        <begin position="157"/>
        <end position="206"/>
    </location>
</feature>
<feature type="domain" description="C-type lectin" evidence="4">
    <location>
        <begin position="219"/>
        <end position="341"/>
    </location>
</feature>
<feature type="region of interest" description="Disordered" evidence="2">
    <location>
        <begin position="157"/>
        <end position="210"/>
    </location>
</feature>
<accession>A0A4U5NVC1</accession>
<feature type="domain" description="C-type lectin" evidence="4">
    <location>
        <begin position="26"/>
        <end position="149"/>
    </location>
</feature>
<dbReference type="SUPFAM" id="SSF56436">
    <property type="entry name" value="C-type lectin-like"/>
    <property type="match status" value="3"/>
</dbReference>
<gene>
    <name evidence="5" type="ORF">L596_011877</name>
</gene>
<evidence type="ECO:0000256" key="3">
    <source>
        <dbReference type="SAM" id="SignalP"/>
    </source>
</evidence>
<dbReference type="InterPro" id="IPR018378">
    <property type="entry name" value="C-type_lectin_CS"/>
</dbReference>
<dbReference type="InterPro" id="IPR050111">
    <property type="entry name" value="C-type_lectin/snaclec_domain"/>
</dbReference>
<dbReference type="InterPro" id="IPR001304">
    <property type="entry name" value="C-type_lectin-like"/>
</dbReference>
<feature type="chain" id="PRO_5020919312" description="C-type lectin domain-containing protein" evidence="3">
    <location>
        <begin position="17"/>
        <end position="563"/>
    </location>
</feature>
<evidence type="ECO:0000313" key="5">
    <source>
        <dbReference type="EMBL" id="TKR87487.1"/>
    </source>
</evidence>
<dbReference type="PANTHER" id="PTHR22803">
    <property type="entry name" value="MANNOSE, PHOSPHOLIPASE, LECTIN RECEPTOR RELATED"/>
    <property type="match status" value="1"/>
</dbReference>
<evidence type="ECO:0000313" key="6">
    <source>
        <dbReference type="Proteomes" id="UP000298663"/>
    </source>
</evidence>
<dbReference type="InterPro" id="IPR016186">
    <property type="entry name" value="C-type_lectin-like/link_sf"/>
</dbReference>
<dbReference type="InterPro" id="IPR016187">
    <property type="entry name" value="CTDL_fold"/>
</dbReference>
<feature type="domain" description="C-type lectin" evidence="4">
    <location>
        <begin position="444"/>
        <end position="560"/>
    </location>
</feature>
<protein>
    <recommendedName>
        <fullName evidence="4">C-type lectin domain-containing protein</fullName>
    </recommendedName>
</protein>
<dbReference type="Gene3D" id="3.10.100.10">
    <property type="entry name" value="Mannose-Binding Protein A, subunit A"/>
    <property type="match status" value="3"/>
</dbReference>
<dbReference type="OrthoDB" id="5787727at2759"/>
<organism evidence="5 6">
    <name type="scientific">Steinernema carpocapsae</name>
    <name type="common">Entomopathogenic nematode</name>
    <dbReference type="NCBI Taxonomy" id="34508"/>
    <lineage>
        <taxon>Eukaryota</taxon>
        <taxon>Metazoa</taxon>
        <taxon>Ecdysozoa</taxon>
        <taxon>Nematoda</taxon>
        <taxon>Chromadorea</taxon>
        <taxon>Rhabditida</taxon>
        <taxon>Tylenchina</taxon>
        <taxon>Panagrolaimomorpha</taxon>
        <taxon>Strongyloidoidea</taxon>
        <taxon>Steinernematidae</taxon>
        <taxon>Steinernema</taxon>
    </lineage>
</organism>
<comment type="caution">
    <text evidence="5">The sequence shown here is derived from an EMBL/GenBank/DDBJ whole genome shotgun (WGS) entry which is preliminary data.</text>
</comment>
<name>A0A4U5NVC1_STECR</name>
<reference evidence="5 6" key="1">
    <citation type="journal article" date="2015" name="Genome Biol.">
        <title>Comparative genomics of Steinernema reveals deeply conserved gene regulatory networks.</title>
        <authorList>
            <person name="Dillman A.R."/>
            <person name="Macchietto M."/>
            <person name="Porter C.F."/>
            <person name="Rogers A."/>
            <person name="Williams B."/>
            <person name="Antoshechkin I."/>
            <person name="Lee M.M."/>
            <person name="Goodwin Z."/>
            <person name="Lu X."/>
            <person name="Lewis E.E."/>
            <person name="Goodrich-Blair H."/>
            <person name="Stock S.P."/>
            <person name="Adams B.J."/>
            <person name="Sternberg P.W."/>
            <person name="Mortazavi A."/>
        </authorList>
    </citation>
    <scope>NUCLEOTIDE SEQUENCE [LARGE SCALE GENOMIC DNA]</scope>
    <source>
        <strain evidence="5 6">ALL</strain>
    </source>
</reference>
<evidence type="ECO:0000256" key="2">
    <source>
        <dbReference type="SAM" id="MobiDB-lite"/>
    </source>
</evidence>
<keyword evidence="3" id="KW-0732">Signal</keyword>
<dbReference type="PROSITE" id="PS50041">
    <property type="entry name" value="C_TYPE_LECTIN_2"/>
    <property type="match status" value="3"/>
</dbReference>
<keyword evidence="6" id="KW-1185">Reference proteome</keyword>